<dbReference type="Proteomes" id="UP000609172">
    <property type="component" value="Unassembled WGS sequence"/>
</dbReference>
<reference evidence="1" key="1">
    <citation type="submission" date="2020-12" db="EMBL/GenBank/DDBJ databases">
        <title>Bacterial novel species Flavobacterium sp. SE-1-e isolated from soil.</title>
        <authorList>
            <person name="Jung H.-Y."/>
        </authorList>
    </citation>
    <scope>NUCLEOTIDE SEQUENCE</scope>
    <source>
        <strain evidence="1">SE-1-e</strain>
    </source>
</reference>
<gene>
    <name evidence="1" type="ORF">I5M07_09260</name>
</gene>
<dbReference type="RefSeq" id="WP_200106133.1">
    <property type="nucleotide sequence ID" value="NZ_JAEHFV010000003.1"/>
</dbReference>
<keyword evidence="2" id="KW-1185">Reference proteome</keyword>
<dbReference type="AlphaFoldDB" id="A0A934PMM0"/>
<evidence type="ECO:0000313" key="1">
    <source>
        <dbReference type="EMBL" id="MBK0370030.1"/>
    </source>
</evidence>
<protein>
    <submittedName>
        <fullName evidence="1">Uncharacterized protein</fullName>
    </submittedName>
</protein>
<accession>A0A934PMM0</accession>
<sequence>MKGFAQILLIVFVMSLTAPTIVTIIKKDYPRTISFNLSEEEQKHKDCKVLTSHNNAVTTDFLSFCLHEISKIILYENLSRHDNVAATIFSPPPNRL</sequence>
<proteinExistence type="predicted"/>
<dbReference type="EMBL" id="JAEHFV010000003">
    <property type="protein sequence ID" value="MBK0370030.1"/>
    <property type="molecule type" value="Genomic_DNA"/>
</dbReference>
<comment type="caution">
    <text evidence="1">The sequence shown here is derived from an EMBL/GenBank/DDBJ whole genome shotgun (WGS) entry which is preliminary data.</text>
</comment>
<organism evidence="1 2">
    <name type="scientific">Flavobacterium agrisoli</name>
    <dbReference type="NCBI Taxonomy" id="2793066"/>
    <lineage>
        <taxon>Bacteria</taxon>
        <taxon>Pseudomonadati</taxon>
        <taxon>Bacteroidota</taxon>
        <taxon>Flavobacteriia</taxon>
        <taxon>Flavobacteriales</taxon>
        <taxon>Flavobacteriaceae</taxon>
        <taxon>Flavobacterium</taxon>
    </lineage>
</organism>
<name>A0A934PMM0_9FLAO</name>
<evidence type="ECO:0000313" key="2">
    <source>
        <dbReference type="Proteomes" id="UP000609172"/>
    </source>
</evidence>